<dbReference type="InterPro" id="IPR019335">
    <property type="entry name" value="COG7"/>
</dbReference>
<evidence type="ECO:0000256" key="4">
    <source>
        <dbReference type="ARBA" id="ARBA00022448"/>
    </source>
</evidence>
<keyword evidence="5" id="KW-0653">Protein transport</keyword>
<evidence type="ECO:0000256" key="7">
    <source>
        <dbReference type="ARBA" id="ARBA00023136"/>
    </source>
</evidence>
<organism evidence="10 11">
    <name type="scientific">Haemonchus contortus</name>
    <name type="common">Barber pole worm</name>
    <dbReference type="NCBI Taxonomy" id="6289"/>
    <lineage>
        <taxon>Eukaryota</taxon>
        <taxon>Metazoa</taxon>
        <taxon>Ecdysozoa</taxon>
        <taxon>Nematoda</taxon>
        <taxon>Chromadorea</taxon>
        <taxon>Rhabditida</taxon>
        <taxon>Rhabditina</taxon>
        <taxon>Rhabditomorpha</taxon>
        <taxon>Strongyloidea</taxon>
        <taxon>Trichostrongylidae</taxon>
        <taxon>Haemonchus</taxon>
    </lineage>
</organism>
<dbReference type="GO" id="GO:0006890">
    <property type="term" value="P:retrograde vesicle-mediated transport, Golgi to endoplasmic reticulum"/>
    <property type="evidence" value="ECO:0007669"/>
    <property type="project" value="TreeGrafter"/>
</dbReference>
<proteinExistence type="inferred from homology"/>
<dbReference type="GO" id="GO:0007030">
    <property type="term" value="P:Golgi organization"/>
    <property type="evidence" value="ECO:0007669"/>
    <property type="project" value="TreeGrafter"/>
</dbReference>
<dbReference type="WBParaSite" id="HCON_00190240-00001">
    <property type="protein sequence ID" value="HCON_00190240-00001"/>
    <property type="gene ID" value="HCON_00190240"/>
</dbReference>
<name>A0A7I4Z8B6_HAECO</name>
<reference evidence="11" key="1">
    <citation type="submission" date="2020-12" db="UniProtKB">
        <authorList>
            <consortium name="WormBaseParasite"/>
        </authorList>
    </citation>
    <scope>IDENTIFICATION</scope>
    <source>
        <strain evidence="11">MHco3</strain>
    </source>
</reference>
<protein>
    <recommendedName>
        <fullName evidence="3">Conserved oligomeric Golgi complex subunit 7</fullName>
    </recommendedName>
    <alternativeName>
        <fullName evidence="8">Component of oligomeric Golgi complex 7</fullName>
    </alternativeName>
</protein>
<dbReference type="GO" id="GO:0000139">
    <property type="term" value="C:Golgi membrane"/>
    <property type="evidence" value="ECO:0007669"/>
    <property type="project" value="UniProtKB-SubCell"/>
</dbReference>
<keyword evidence="9" id="KW-0175">Coiled coil</keyword>
<evidence type="ECO:0000256" key="8">
    <source>
        <dbReference type="ARBA" id="ARBA00031345"/>
    </source>
</evidence>
<accession>A0A7I4Z8B6</accession>
<evidence type="ECO:0000256" key="1">
    <source>
        <dbReference type="ARBA" id="ARBA00004395"/>
    </source>
</evidence>
<evidence type="ECO:0000256" key="9">
    <source>
        <dbReference type="SAM" id="Coils"/>
    </source>
</evidence>
<dbReference type="PANTHER" id="PTHR21443:SF0">
    <property type="entry name" value="CONSERVED OLIGOMERIC GOLGI COMPLEX SUBUNIT 7"/>
    <property type="match status" value="1"/>
</dbReference>
<dbReference type="AlphaFoldDB" id="A0A7I4Z8B6"/>
<evidence type="ECO:0000313" key="11">
    <source>
        <dbReference type="WBParaSite" id="HCON_00190240-00001"/>
    </source>
</evidence>
<keyword evidence="7" id="KW-0472">Membrane</keyword>
<dbReference type="GO" id="GO:0017119">
    <property type="term" value="C:Golgi transport complex"/>
    <property type="evidence" value="ECO:0007669"/>
    <property type="project" value="InterPro"/>
</dbReference>
<dbReference type="PANTHER" id="PTHR21443">
    <property type="entry name" value="CONSERVED OLIGOMERIC GOLGI COMPLEX COMPONENT 7"/>
    <property type="match status" value="1"/>
</dbReference>
<keyword evidence="4" id="KW-0813">Transport</keyword>
<evidence type="ECO:0000256" key="5">
    <source>
        <dbReference type="ARBA" id="ARBA00022927"/>
    </source>
</evidence>
<evidence type="ECO:0000256" key="6">
    <source>
        <dbReference type="ARBA" id="ARBA00023034"/>
    </source>
</evidence>
<dbReference type="GO" id="GO:0006886">
    <property type="term" value="P:intracellular protein transport"/>
    <property type="evidence" value="ECO:0007669"/>
    <property type="project" value="InterPro"/>
</dbReference>
<evidence type="ECO:0000256" key="3">
    <source>
        <dbReference type="ARBA" id="ARBA00020984"/>
    </source>
</evidence>
<comment type="subcellular location">
    <subcellularLocation>
        <location evidence="1">Golgi apparatus membrane</location>
        <topology evidence="1">Peripheral membrane protein</topology>
    </subcellularLocation>
</comment>
<evidence type="ECO:0000256" key="2">
    <source>
        <dbReference type="ARBA" id="ARBA00005831"/>
    </source>
</evidence>
<dbReference type="OrthoDB" id="245173at2759"/>
<feature type="coiled-coil region" evidence="9">
    <location>
        <begin position="52"/>
        <end position="86"/>
    </location>
</feature>
<evidence type="ECO:0000313" key="10">
    <source>
        <dbReference type="Proteomes" id="UP000025227"/>
    </source>
</evidence>
<dbReference type="OMA" id="VFLSWYS"/>
<keyword evidence="10" id="KW-1185">Reference proteome</keyword>
<keyword evidence="6" id="KW-0333">Golgi apparatus</keyword>
<sequence length="632" mass="71750">MPPDANVKHTQQSITDVLSSLCEGLSREERRKKLSEHLSATQKQYDDTLSSIEKTKSNIEEARVKYENMNDMIRTLEQLKGSLEQHIRTVRLNESSFAGTSAVLEYDMAKTRTNKLISVIKARSQWDRAKEILKEDGKDDQQKMYESLADMQASQETLGKFISKGFDTKEFEDLKDRFLAWQSAALIFAIQQADFEKLAEIQKTYESLGRKDEFISIFRRVSISRLREFSSDGQSTQSIIDALYKELEFVFDHHHKVLRRFLDDDAASTVLSEAIQEGLKELNLSTPFSNIVSADENPIELLQKTASFLIYRSEDSSKIPYLAGISQQLKTEIVNDLITPFRSALTTYVLSKINTIDLTSGSFRARVESLKTAIVELLHLLADVFVHSEVLFGHDVKKVVQQPIDKCLENFLAKLKSWEYGVDSQKRPRSLEDAIAVCSASGQLVFGLQEFKAMVSNTEPTLSPNIKSALKWNRGVCDFVMKSAIDRVVPKMTSKMEEIKSKSTKDSRVANLPAFSTSPHEYITTTGQELLQLFHRWEQFFLDDNVVHSFYIALKRKFDGDELFKKTVADVANSVIASFVSTVGDPSTFSKDVARQFYADTLFLKDAFEDLRTGNVEQLEALEVKLKSVLKV</sequence>
<dbReference type="Proteomes" id="UP000025227">
    <property type="component" value="Unplaced"/>
</dbReference>
<comment type="similarity">
    <text evidence="2">Belongs to the COG7 family.</text>
</comment>